<dbReference type="AlphaFoldDB" id="A0A0V0RJX2"/>
<gene>
    <name evidence="2" type="ORF">T07_5224</name>
</gene>
<protein>
    <submittedName>
        <fullName evidence="2">Uncharacterized protein</fullName>
    </submittedName>
</protein>
<evidence type="ECO:0000313" key="2">
    <source>
        <dbReference type="EMBL" id="KRX14720.1"/>
    </source>
</evidence>
<evidence type="ECO:0000256" key="1">
    <source>
        <dbReference type="SAM" id="MobiDB-lite"/>
    </source>
</evidence>
<keyword evidence="3" id="KW-1185">Reference proteome</keyword>
<dbReference type="EMBL" id="JYDL01000152">
    <property type="protein sequence ID" value="KRX14720.1"/>
    <property type="molecule type" value="Genomic_DNA"/>
</dbReference>
<sequence length="123" mass="13724">MDENGMEKFSDPIDRNIDALTAETKPARLSFRQNKCCSLMEAHSFRSGLKIPVCIFFTTEFKRYLAIFEYGFKKREAGRKGSKASGRQAEMTAEGNPPVDTGSSPLCNECENSAIAEGKPFRD</sequence>
<feature type="region of interest" description="Disordered" evidence="1">
    <location>
        <begin position="76"/>
        <end position="108"/>
    </location>
</feature>
<evidence type="ECO:0000313" key="3">
    <source>
        <dbReference type="Proteomes" id="UP000054630"/>
    </source>
</evidence>
<reference evidence="2 3" key="1">
    <citation type="submission" date="2015-01" db="EMBL/GenBank/DDBJ databases">
        <title>Evolution of Trichinella species and genotypes.</title>
        <authorList>
            <person name="Korhonen P.K."/>
            <person name="Edoardo P."/>
            <person name="Giuseppe L.R."/>
            <person name="Gasser R.B."/>
        </authorList>
    </citation>
    <scope>NUCLEOTIDE SEQUENCE [LARGE SCALE GENOMIC DNA]</scope>
    <source>
        <strain evidence="2">ISS37</strain>
    </source>
</reference>
<name>A0A0V0RJX2_9BILA</name>
<dbReference type="Proteomes" id="UP000054630">
    <property type="component" value="Unassembled WGS sequence"/>
</dbReference>
<accession>A0A0V0RJX2</accession>
<dbReference type="OrthoDB" id="10476214at2759"/>
<proteinExistence type="predicted"/>
<comment type="caution">
    <text evidence="2">The sequence shown here is derived from an EMBL/GenBank/DDBJ whole genome shotgun (WGS) entry which is preliminary data.</text>
</comment>
<organism evidence="2 3">
    <name type="scientific">Trichinella nelsoni</name>
    <dbReference type="NCBI Taxonomy" id="6336"/>
    <lineage>
        <taxon>Eukaryota</taxon>
        <taxon>Metazoa</taxon>
        <taxon>Ecdysozoa</taxon>
        <taxon>Nematoda</taxon>
        <taxon>Enoplea</taxon>
        <taxon>Dorylaimia</taxon>
        <taxon>Trichinellida</taxon>
        <taxon>Trichinellidae</taxon>
        <taxon>Trichinella</taxon>
    </lineage>
</organism>